<evidence type="ECO:0000256" key="1">
    <source>
        <dbReference type="SAM" id="SignalP"/>
    </source>
</evidence>
<keyword evidence="1" id="KW-0732">Signal</keyword>
<accession>A0ABV7JIJ0</accession>
<dbReference type="Proteomes" id="UP001595526">
    <property type="component" value="Unassembled WGS sequence"/>
</dbReference>
<dbReference type="Pfam" id="PF11751">
    <property type="entry name" value="PorP_SprF"/>
    <property type="match status" value="1"/>
</dbReference>
<dbReference type="RefSeq" id="WP_379019624.1">
    <property type="nucleotide sequence ID" value="NZ_JBHRTA010000009.1"/>
</dbReference>
<sequence length="297" mass="32596">MKRNLILLLGSILVGTALYGQQPLTHTQHGQLRTVVNPAASLMQMGGEVSVIGRRQWVGMDGAPTVFWGSGHTGFERFGATAGLNLRHEGLAVEKLTEASAFFAKRVRISETEYVGVSLNAGLSYMDGRFSQLDPMDPAFREDVRETDALIGFGVVLYRPERYYVGLSLPRLMLGSLGVGSDSRYHFRNLYHLTAGALFGLGSDFHLRPSVLVTYSESLRPQAEASALVFIKQVFGIGANIRSYGEVAGMAQFNFSGFGLGYSYQFNPGNEPLNRRISNTTHEIGLRYRFDGAKGLL</sequence>
<gene>
    <name evidence="2" type="ORF">ACFOET_03525</name>
</gene>
<dbReference type="InterPro" id="IPR019861">
    <property type="entry name" value="PorP/SprF_Bacteroidetes"/>
</dbReference>
<evidence type="ECO:0000313" key="3">
    <source>
        <dbReference type="Proteomes" id="UP001595526"/>
    </source>
</evidence>
<comment type="caution">
    <text evidence="2">The sequence shown here is derived from an EMBL/GenBank/DDBJ whole genome shotgun (WGS) entry which is preliminary data.</text>
</comment>
<protein>
    <submittedName>
        <fullName evidence="2">PorP/SprF family type IX secretion system membrane protein</fullName>
    </submittedName>
</protein>
<name>A0ABV7JIJ0_9SPHI</name>
<feature type="signal peptide" evidence="1">
    <location>
        <begin position="1"/>
        <end position="19"/>
    </location>
</feature>
<reference evidence="3" key="1">
    <citation type="journal article" date="2019" name="Int. J. Syst. Evol. Microbiol.">
        <title>The Global Catalogue of Microorganisms (GCM) 10K type strain sequencing project: providing services to taxonomists for standard genome sequencing and annotation.</title>
        <authorList>
            <consortium name="The Broad Institute Genomics Platform"/>
            <consortium name="The Broad Institute Genome Sequencing Center for Infectious Disease"/>
            <person name="Wu L."/>
            <person name="Ma J."/>
        </authorList>
    </citation>
    <scope>NUCLEOTIDE SEQUENCE [LARGE SCALE GENOMIC DNA]</scope>
    <source>
        <strain evidence="3">KCTC 52416</strain>
    </source>
</reference>
<evidence type="ECO:0000313" key="2">
    <source>
        <dbReference type="EMBL" id="MFC3196675.1"/>
    </source>
</evidence>
<feature type="chain" id="PRO_5046279866" evidence="1">
    <location>
        <begin position="20"/>
        <end position="297"/>
    </location>
</feature>
<proteinExistence type="predicted"/>
<organism evidence="2 3">
    <name type="scientific">Parapedobacter deserti</name>
    <dbReference type="NCBI Taxonomy" id="1912957"/>
    <lineage>
        <taxon>Bacteria</taxon>
        <taxon>Pseudomonadati</taxon>
        <taxon>Bacteroidota</taxon>
        <taxon>Sphingobacteriia</taxon>
        <taxon>Sphingobacteriales</taxon>
        <taxon>Sphingobacteriaceae</taxon>
        <taxon>Parapedobacter</taxon>
    </lineage>
</organism>
<dbReference type="EMBL" id="JBHRTA010000009">
    <property type="protein sequence ID" value="MFC3196675.1"/>
    <property type="molecule type" value="Genomic_DNA"/>
</dbReference>
<dbReference type="NCBIfam" id="TIGR03519">
    <property type="entry name" value="T9SS_PorP_fam"/>
    <property type="match status" value="1"/>
</dbReference>
<keyword evidence="3" id="KW-1185">Reference proteome</keyword>